<dbReference type="Gene3D" id="3.40.50.1820">
    <property type="entry name" value="alpha/beta hydrolase"/>
    <property type="match status" value="1"/>
</dbReference>
<name>A0ABW1JMM8_9NOCA</name>
<proteinExistence type="predicted"/>
<dbReference type="InterPro" id="IPR050300">
    <property type="entry name" value="GDXG_lipolytic_enzyme"/>
</dbReference>
<comment type="caution">
    <text evidence="3">The sequence shown here is derived from an EMBL/GenBank/DDBJ whole genome shotgun (WGS) entry which is preliminary data.</text>
</comment>
<evidence type="ECO:0000259" key="2">
    <source>
        <dbReference type="Pfam" id="PF20434"/>
    </source>
</evidence>
<evidence type="ECO:0000313" key="3">
    <source>
        <dbReference type="EMBL" id="MFC6010227.1"/>
    </source>
</evidence>
<reference evidence="4" key="1">
    <citation type="journal article" date="2019" name="Int. J. Syst. Evol. Microbiol.">
        <title>The Global Catalogue of Microorganisms (GCM) 10K type strain sequencing project: providing services to taxonomists for standard genome sequencing and annotation.</title>
        <authorList>
            <consortium name="The Broad Institute Genomics Platform"/>
            <consortium name="The Broad Institute Genome Sequencing Center for Infectious Disease"/>
            <person name="Wu L."/>
            <person name="Ma J."/>
        </authorList>
    </citation>
    <scope>NUCLEOTIDE SEQUENCE [LARGE SCALE GENOMIC DNA]</scope>
    <source>
        <strain evidence="4">CCUG 36956</strain>
    </source>
</reference>
<dbReference type="EMBL" id="JBHSQN010000002">
    <property type="protein sequence ID" value="MFC6010227.1"/>
    <property type="molecule type" value="Genomic_DNA"/>
</dbReference>
<gene>
    <name evidence="3" type="ORF">ACFP3H_04125</name>
</gene>
<keyword evidence="1 3" id="KW-0378">Hydrolase</keyword>
<dbReference type="InterPro" id="IPR049492">
    <property type="entry name" value="BD-FAE-like_dom"/>
</dbReference>
<organism evidence="3 4">
    <name type="scientific">Nocardia lasii</name>
    <dbReference type="NCBI Taxonomy" id="1616107"/>
    <lineage>
        <taxon>Bacteria</taxon>
        <taxon>Bacillati</taxon>
        <taxon>Actinomycetota</taxon>
        <taxon>Actinomycetes</taxon>
        <taxon>Mycobacteriales</taxon>
        <taxon>Nocardiaceae</taxon>
        <taxon>Nocardia</taxon>
    </lineage>
</organism>
<evidence type="ECO:0000313" key="4">
    <source>
        <dbReference type="Proteomes" id="UP001596223"/>
    </source>
</evidence>
<dbReference type="SUPFAM" id="SSF53474">
    <property type="entry name" value="alpha/beta-Hydrolases"/>
    <property type="match status" value="1"/>
</dbReference>
<dbReference type="InterPro" id="IPR029058">
    <property type="entry name" value="AB_hydrolase_fold"/>
</dbReference>
<dbReference type="Pfam" id="PF20434">
    <property type="entry name" value="BD-FAE"/>
    <property type="match status" value="1"/>
</dbReference>
<keyword evidence="4" id="KW-1185">Reference proteome</keyword>
<dbReference type="GO" id="GO:0016787">
    <property type="term" value="F:hydrolase activity"/>
    <property type="evidence" value="ECO:0007669"/>
    <property type="project" value="UniProtKB-KW"/>
</dbReference>
<dbReference type="RefSeq" id="WP_378599849.1">
    <property type="nucleotide sequence ID" value="NZ_JBHSQN010000002.1"/>
</dbReference>
<evidence type="ECO:0000256" key="1">
    <source>
        <dbReference type="ARBA" id="ARBA00022801"/>
    </source>
</evidence>
<feature type="domain" description="BD-FAE-like" evidence="2">
    <location>
        <begin position="61"/>
        <end position="257"/>
    </location>
</feature>
<sequence>MAVVGKRRLAGTAILAVLTLGLGYQAAELSVPEAMFTAETMTIPPTPMRITYGNSPDTFGDLYLPATSNTRLPVVVLVHGGGWMQNRTLAQFDAHARALAAEGVAVWNIEYRRVNGEGGWPITLTDVGNAVDALADIVAPRVGHLLDLNRVHIAGHSAGGQLAAWVTGHRSPDTPRHPAVHIRSMTLMAAVLDLELAVNRGRDSFVPKLLGGRPAEVPDRYRYASPIHHLPPGDTRITALHGENDRVVLPMQSQRYVEAVTQAEGTADVRILRNTGHGEFADSTSAAWELASRSILGYVDSLR</sequence>
<accession>A0ABW1JMM8</accession>
<protein>
    <submittedName>
        <fullName evidence="3">Alpha/beta hydrolase</fullName>
    </submittedName>
</protein>
<dbReference type="Proteomes" id="UP001596223">
    <property type="component" value="Unassembled WGS sequence"/>
</dbReference>
<dbReference type="PANTHER" id="PTHR48081">
    <property type="entry name" value="AB HYDROLASE SUPERFAMILY PROTEIN C4A8.06C"/>
    <property type="match status" value="1"/>
</dbReference>